<keyword evidence="2" id="KW-1185">Reference proteome</keyword>
<evidence type="ECO:0008006" key="3">
    <source>
        <dbReference type="Google" id="ProtNLM"/>
    </source>
</evidence>
<reference evidence="1 2" key="1">
    <citation type="submission" date="2019-08" db="EMBL/GenBank/DDBJ databases">
        <title>Microbe sample from Colwellia echini.</title>
        <authorList>
            <person name="Christiansen L."/>
            <person name="Pathiraja D."/>
            <person name="Schultz-Johansen M."/>
            <person name="Choi I.-G."/>
            <person name="Stougaard P."/>
        </authorList>
    </citation>
    <scope>NUCLEOTIDE SEQUENCE [LARGE SCALE GENOMIC DNA]</scope>
    <source>
        <strain evidence="1 2">A3</strain>
    </source>
</reference>
<name>A0ABY3MV68_9GAMM</name>
<dbReference type="EMBL" id="PJAI02000014">
    <property type="protein sequence ID" value="TYK65103.1"/>
    <property type="molecule type" value="Genomic_DNA"/>
</dbReference>
<accession>A0ABY3MV68</accession>
<dbReference type="Proteomes" id="UP000815846">
    <property type="component" value="Unassembled WGS sequence"/>
</dbReference>
<organism evidence="1 2">
    <name type="scientific">Colwellia echini</name>
    <dbReference type="NCBI Taxonomy" id="1982103"/>
    <lineage>
        <taxon>Bacteria</taxon>
        <taxon>Pseudomonadati</taxon>
        <taxon>Pseudomonadota</taxon>
        <taxon>Gammaproteobacteria</taxon>
        <taxon>Alteromonadales</taxon>
        <taxon>Colwelliaceae</taxon>
        <taxon>Colwellia</taxon>
    </lineage>
</organism>
<proteinExistence type="predicted"/>
<comment type="caution">
    <text evidence="1">The sequence shown here is derived from an EMBL/GenBank/DDBJ whole genome shotgun (WGS) entry which is preliminary data.</text>
</comment>
<dbReference type="RefSeq" id="WP_101343561.1">
    <property type="nucleotide sequence ID" value="NZ_PJAI02000014.1"/>
</dbReference>
<protein>
    <recommendedName>
        <fullName evidence="3">DUF2489 domain-containing protein</fullName>
    </recommendedName>
</protein>
<gene>
    <name evidence="1" type="ORF">CWS31_012480</name>
</gene>
<evidence type="ECO:0000313" key="1">
    <source>
        <dbReference type="EMBL" id="TYK65103.1"/>
    </source>
</evidence>
<evidence type="ECO:0000313" key="2">
    <source>
        <dbReference type="Proteomes" id="UP000815846"/>
    </source>
</evidence>
<sequence>MELIVSLAALAVMSLLWLIWQLVKAKRFTRFKQQIETDLKAKVIENIKEELEHTRSEIFPNNLCHEEAAILYWTQYKSRILHAALNREIIDQQWLTDTGNLRNAQHLFFVERQYLPIARVNQEQV</sequence>